<comment type="caution">
    <text evidence="2">The sequence shown here is derived from an EMBL/GenBank/DDBJ whole genome shotgun (WGS) entry which is preliminary data.</text>
</comment>
<keyword evidence="3" id="KW-1185">Reference proteome</keyword>
<reference evidence="2" key="1">
    <citation type="journal article" date="2021" name="Mol. Ecol. Resour.">
        <title>Apolygus lucorum genome provides insights into omnivorousness and mesophyll feeding.</title>
        <authorList>
            <person name="Liu Y."/>
            <person name="Liu H."/>
            <person name="Wang H."/>
            <person name="Huang T."/>
            <person name="Liu B."/>
            <person name="Yang B."/>
            <person name="Yin L."/>
            <person name="Li B."/>
            <person name="Zhang Y."/>
            <person name="Zhang S."/>
            <person name="Jiang F."/>
            <person name="Zhang X."/>
            <person name="Ren Y."/>
            <person name="Wang B."/>
            <person name="Wang S."/>
            <person name="Lu Y."/>
            <person name="Wu K."/>
            <person name="Fan W."/>
            <person name="Wang G."/>
        </authorList>
    </citation>
    <scope>NUCLEOTIDE SEQUENCE</scope>
    <source>
        <strain evidence="2">12Hb</strain>
    </source>
</reference>
<gene>
    <name evidence="2" type="ORF">GE061_014097</name>
</gene>
<dbReference type="SUPFAM" id="SSF100895">
    <property type="entry name" value="Kazal-type serine protease inhibitors"/>
    <property type="match status" value="2"/>
</dbReference>
<dbReference type="EMBL" id="WIXP02000005">
    <property type="protein sequence ID" value="KAF6210984.1"/>
    <property type="molecule type" value="Genomic_DNA"/>
</dbReference>
<evidence type="ECO:0000313" key="2">
    <source>
        <dbReference type="EMBL" id="KAF6210984.1"/>
    </source>
</evidence>
<evidence type="ECO:0000259" key="1">
    <source>
        <dbReference type="SMART" id="SM00280"/>
    </source>
</evidence>
<feature type="domain" description="Kazal-like" evidence="1">
    <location>
        <begin position="45"/>
        <end position="92"/>
    </location>
</feature>
<accession>A0A8S9XQT6</accession>
<sequence>MTCSASWCLDLKYVKGDCNEIESCTQSSSCRCIEDRKVCLLKSDECSQHQCLQSGPCQGIPDDPVCDEEGTTHRNLCRMNEAGKRLSYMGRCLYNCKDTAVCGVDGNTYLSECRANARFISVDYEGPCQGFGIINNETGEVEGCPKDLVCPPLATTTSCAAFIPPGACCPVCAGAIRILYSQKQIMRYQKALNTRGSAEFTAEKVMKSLARHIEVAECALYGHLTMEMDLLVLIKSTLAEPTELQLQICALEAEKLAVLIQRGSPRIVTDLSTSILVYAKVVHYELQAPDPGQGASLLALRTVIIAAFVLSHLAQ</sequence>
<dbReference type="GO" id="GO:0030198">
    <property type="term" value="P:extracellular matrix organization"/>
    <property type="evidence" value="ECO:0007669"/>
    <property type="project" value="TreeGrafter"/>
</dbReference>
<dbReference type="InterPro" id="IPR002350">
    <property type="entry name" value="Kazal_dom"/>
</dbReference>
<dbReference type="PANTHER" id="PTHR13487:SF3">
    <property type="entry name" value="REVERSION-INDUCING CYSTEINE-RICH PROTEIN WITH KAZAL MOTIFS"/>
    <property type="match status" value="1"/>
</dbReference>
<dbReference type="Proteomes" id="UP000466442">
    <property type="component" value="Linkage Group LG5"/>
</dbReference>
<dbReference type="GO" id="GO:0005886">
    <property type="term" value="C:plasma membrane"/>
    <property type="evidence" value="ECO:0007669"/>
    <property type="project" value="TreeGrafter"/>
</dbReference>
<dbReference type="CDD" id="cd00104">
    <property type="entry name" value="KAZAL_FS"/>
    <property type="match status" value="1"/>
</dbReference>
<dbReference type="InterPro" id="IPR036058">
    <property type="entry name" value="Kazal_dom_sf"/>
</dbReference>
<protein>
    <recommendedName>
        <fullName evidence="1">Kazal-like domain-containing protein</fullName>
    </recommendedName>
</protein>
<feature type="domain" description="Kazal-like" evidence="1">
    <location>
        <begin position="95"/>
        <end position="128"/>
    </location>
</feature>
<evidence type="ECO:0000313" key="3">
    <source>
        <dbReference type="Proteomes" id="UP000466442"/>
    </source>
</evidence>
<dbReference type="GO" id="GO:0008191">
    <property type="term" value="F:metalloendopeptidase inhibitor activity"/>
    <property type="evidence" value="ECO:0007669"/>
    <property type="project" value="InterPro"/>
</dbReference>
<dbReference type="AlphaFoldDB" id="A0A8S9XQT6"/>
<dbReference type="PANTHER" id="PTHR13487">
    <property type="entry name" value="SERINE PROTEASE INHIBITOR"/>
    <property type="match status" value="1"/>
</dbReference>
<name>A0A8S9XQT6_APOLU</name>
<dbReference type="OrthoDB" id="5956770at2759"/>
<proteinExistence type="predicted"/>
<dbReference type="Gene3D" id="3.30.60.30">
    <property type="match status" value="1"/>
</dbReference>
<organism evidence="2 3">
    <name type="scientific">Apolygus lucorum</name>
    <name type="common">Small green plant bug</name>
    <name type="synonym">Lygocoris lucorum</name>
    <dbReference type="NCBI Taxonomy" id="248454"/>
    <lineage>
        <taxon>Eukaryota</taxon>
        <taxon>Metazoa</taxon>
        <taxon>Ecdysozoa</taxon>
        <taxon>Arthropoda</taxon>
        <taxon>Hexapoda</taxon>
        <taxon>Insecta</taxon>
        <taxon>Pterygota</taxon>
        <taxon>Neoptera</taxon>
        <taxon>Paraneoptera</taxon>
        <taxon>Hemiptera</taxon>
        <taxon>Heteroptera</taxon>
        <taxon>Panheteroptera</taxon>
        <taxon>Cimicomorpha</taxon>
        <taxon>Miridae</taxon>
        <taxon>Mirini</taxon>
        <taxon>Apolygus</taxon>
    </lineage>
</organism>
<dbReference type="Pfam" id="PF07648">
    <property type="entry name" value="Kazal_2"/>
    <property type="match status" value="2"/>
</dbReference>
<dbReference type="SMART" id="SM00280">
    <property type="entry name" value="KAZAL"/>
    <property type="match status" value="2"/>
</dbReference>
<dbReference type="InterPro" id="IPR039016">
    <property type="entry name" value="RECK"/>
</dbReference>